<dbReference type="Gene3D" id="2.60.270.20">
    <property type="entry name" value="Cytolysin/lectin"/>
    <property type="match status" value="1"/>
</dbReference>
<gene>
    <name evidence="1" type="ORF">TWF730_006174</name>
</gene>
<dbReference type="AlphaFoldDB" id="A0AAV9TXJ2"/>
<name>A0AAV9TXJ2_9PEZI</name>
<evidence type="ECO:0008006" key="3">
    <source>
        <dbReference type="Google" id="ProtNLM"/>
    </source>
</evidence>
<keyword evidence="2" id="KW-1185">Reference proteome</keyword>
<dbReference type="EMBL" id="JAVHNS010000022">
    <property type="protein sequence ID" value="KAK6329626.1"/>
    <property type="molecule type" value="Genomic_DNA"/>
</dbReference>
<proteinExistence type="predicted"/>
<reference evidence="1 2" key="1">
    <citation type="submission" date="2019-10" db="EMBL/GenBank/DDBJ databases">
        <authorList>
            <person name="Palmer J.M."/>
        </authorList>
    </citation>
    <scope>NUCLEOTIDE SEQUENCE [LARGE SCALE GENOMIC DNA]</scope>
    <source>
        <strain evidence="1 2">TWF730</strain>
    </source>
</reference>
<dbReference type="InterPro" id="IPR009960">
    <property type="entry name" value="Fruit_body_lectin_fun"/>
</dbReference>
<accession>A0AAV9TXJ2</accession>
<comment type="caution">
    <text evidence="1">The sequence shown here is derived from an EMBL/GenBank/DDBJ whole genome shotgun (WGS) entry which is preliminary data.</text>
</comment>
<dbReference type="SUPFAM" id="SSF63724">
    <property type="entry name" value="Cytolysin/lectin"/>
    <property type="match status" value="1"/>
</dbReference>
<evidence type="ECO:0000313" key="2">
    <source>
        <dbReference type="Proteomes" id="UP001373714"/>
    </source>
</evidence>
<dbReference type="InterPro" id="IPR015926">
    <property type="entry name" value="Cytolysin/lectin"/>
</dbReference>
<evidence type="ECO:0000313" key="1">
    <source>
        <dbReference type="EMBL" id="KAK6329626.1"/>
    </source>
</evidence>
<dbReference type="Proteomes" id="UP001373714">
    <property type="component" value="Unassembled WGS sequence"/>
</dbReference>
<sequence length="136" mass="15087">MTYTISVKLINDSGEALNIIEKSCAENAIWLEQNGVQKLTMDASGTSGVLRFQGGNGEKFLVALGVHNYKHWSSVLVDLDGNQTAMRIHPTYYGNNTKPHWDQVPEMTKTTAKGKTVGIYYYKPTGEDLRAVITYA</sequence>
<dbReference type="Pfam" id="PF07367">
    <property type="entry name" value="FB_lectin"/>
    <property type="match status" value="1"/>
</dbReference>
<protein>
    <recommendedName>
        <fullName evidence="3">Lectin</fullName>
    </recommendedName>
</protein>
<organism evidence="1 2">
    <name type="scientific">Orbilia blumenaviensis</name>
    <dbReference type="NCBI Taxonomy" id="1796055"/>
    <lineage>
        <taxon>Eukaryota</taxon>
        <taxon>Fungi</taxon>
        <taxon>Dikarya</taxon>
        <taxon>Ascomycota</taxon>
        <taxon>Pezizomycotina</taxon>
        <taxon>Orbiliomycetes</taxon>
        <taxon>Orbiliales</taxon>
        <taxon>Orbiliaceae</taxon>
        <taxon>Orbilia</taxon>
    </lineage>
</organism>